<protein>
    <submittedName>
        <fullName evidence="1">Uncharacterized protein</fullName>
    </submittedName>
</protein>
<evidence type="ECO:0000313" key="1">
    <source>
        <dbReference type="EMBL" id="KAF1918460.1"/>
    </source>
</evidence>
<sequence length="154" mass="17192">MFLQSCRRTVSVGNAATDADDSLNMGTLTIRDQQQPCRHTHLPSVRTTPRLPEIRLSKVLVHHGTSSLATAQSNVASSMQHTLRSNIGGKYPFYPIGDSKNCLDIPTRAIPETRTKRAVRNWPADLSRLVCRVRGTPLENKYQEASTLPKRLRS</sequence>
<gene>
    <name evidence="1" type="ORF">BDU57DRAFT_515246</name>
</gene>
<evidence type="ECO:0000313" key="2">
    <source>
        <dbReference type="Proteomes" id="UP000800096"/>
    </source>
</evidence>
<dbReference type="Proteomes" id="UP000800096">
    <property type="component" value="Unassembled WGS sequence"/>
</dbReference>
<keyword evidence="2" id="KW-1185">Reference proteome</keyword>
<name>A0A6A5QUI1_AMPQU</name>
<dbReference type="EMBL" id="ML979134">
    <property type="protein sequence ID" value="KAF1918460.1"/>
    <property type="molecule type" value="Genomic_DNA"/>
</dbReference>
<organism evidence="1 2">
    <name type="scientific">Ampelomyces quisqualis</name>
    <name type="common">Powdery mildew agent</name>
    <dbReference type="NCBI Taxonomy" id="50730"/>
    <lineage>
        <taxon>Eukaryota</taxon>
        <taxon>Fungi</taxon>
        <taxon>Dikarya</taxon>
        <taxon>Ascomycota</taxon>
        <taxon>Pezizomycotina</taxon>
        <taxon>Dothideomycetes</taxon>
        <taxon>Pleosporomycetidae</taxon>
        <taxon>Pleosporales</taxon>
        <taxon>Pleosporineae</taxon>
        <taxon>Phaeosphaeriaceae</taxon>
        <taxon>Ampelomyces</taxon>
    </lineage>
</organism>
<accession>A0A6A5QUI1</accession>
<reference evidence="1" key="1">
    <citation type="journal article" date="2020" name="Stud. Mycol.">
        <title>101 Dothideomycetes genomes: a test case for predicting lifestyles and emergence of pathogens.</title>
        <authorList>
            <person name="Haridas S."/>
            <person name="Albert R."/>
            <person name="Binder M."/>
            <person name="Bloem J."/>
            <person name="Labutti K."/>
            <person name="Salamov A."/>
            <person name="Andreopoulos B."/>
            <person name="Baker S."/>
            <person name="Barry K."/>
            <person name="Bills G."/>
            <person name="Bluhm B."/>
            <person name="Cannon C."/>
            <person name="Castanera R."/>
            <person name="Culley D."/>
            <person name="Daum C."/>
            <person name="Ezra D."/>
            <person name="Gonzalez J."/>
            <person name="Henrissat B."/>
            <person name="Kuo A."/>
            <person name="Liang C."/>
            <person name="Lipzen A."/>
            <person name="Lutzoni F."/>
            <person name="Magnuson J."/>
            <person name="Mondo S."/>
            <person name="Nolan M."/>
            <person name="Ohm R."/>
            <person name="Pangilinan J."/>
            <person name="Park H.-J."/>
            <person name="Ramirez L."/>
            <person name="Alfaro M."/>
            <person name="Sun H."/>
            <person name="Tritt A."/>
            <person name="Yoshinaga Y."/>
            <person name="Zwiers L.-H."/>
            <person name="Turgeon B."/>
            <person name="Goodwin S."/>
            <person name="Spatafora J."/>
            <person name="Crous P."/>
            <person name="Grigoriev I."/>
        </authorList>
    </citation>
    <scope>NUCLEOTIDE SEQUENCE</scope>
    <source>
        <strain evidence="1">HMLAC05119</strain>
    </source>
</reference>
<proteinExistence type="predicted"/>
<dbReference type="AlphaFoldDB" id="A0A6A5QUI1"/>